<dbReference type="InterPro" id="IPR000718">
    <property type="entry name" value="Peptidase_M13"/>
</dbReference>
<feature type="domain" description="Peptidase M13 C-terminal" evidence="8">
    <location>
        <begin position="471"/>
        <end position="671"/>
    </location>
</feature>
<evidence type="ECO:0000259" key="8">
    <source>
        <dbReference type="Pfam" id="PF01431"/>
    </source>
</evidence>
<dbReference type="PANTHER" id="PTHR11733">
    <property type="entry name" value="ZINC METALLOPROTEASE FAMILY M13 NEPRILYSIN-RELATED"/>
    <property type="match status" value="1"/>
</dbReference>
<dbReference type="GO" id="GO:0004222">
    <property type="term" value="F:metalloendopeptidase activity"/>
    <property type="evidence" value="ECO:0007669"/>
    <property type="project" value="InterPro"/>
</dbReference>
<dbReference type="PANTHER" id="PTHR11733:SF167">
    <property type="entry name" value="FI17812P1-RELATED"/>
    <property type="match status" value="1"/>
</dbReference>
<feature type="domain" description="Peptidase M13 N-terminal" evidence="9">
    <location>
        <begin position="46"/>
        <end position="419"/>
    </location>
</feature>
<evidence type="ECO:0000256" key="5">
    <source>
        <dbReference type="ARBA" id="ARBA00022801"/>
    </source>
</evidence>
<dbReference type="Pfam" id="PF05649">
    <property type="entry name" value="Peptidase_M13_N"/>
    <property type="match status" value="1"/>
</dbReference>
<keyword evidence="6" id="KW-0862">Zinc</keyword>
<sequence length="673" mass="75752">MLDRRAFLVALGVVPAAALLVSCSEDEAAQPLKQVDMTGSDPAIRPQDDLYRHVNGKWLREYQLPPDKVSYGAISEANERTEQQLREIIESISDPEPGSEAQQIRDLYDARMNLDEIEQLGLTPLEPMFAEIDGAKTKAELAAVMGALPIGGLIGLGISIDRKNSDAYIPSIGQSGLGLSEQYYRKPEYAEQLAGYRAFNERLAAAAGLPDPAGLAQRELDLETRIAAGHWDNVRNRDTDATYNRMSWDATKALAPEFDWDPWLEASTLGRPKEHFAQIVVNQPSFVTEAGKIWAETDIALWRDYLKLTLLRQYARFLPKAFADANFDFNGRLMAGLQERPELWKSAVGTVDSNLGEQLGKLYVDKHFPPEAKERAMEMVEDLFAAYRENFTNSSWMSPETRKASIEKLDKIKPKIGYPDKWVDYSGLKITRGKLIESLRAVNDFEVERALDRLGTKVDDSEWAMSPQTVNAYYMASTNEIAFPAAYLQPPFFDKDAEAAVNYGAVGATIGHEIGHGFDDQGSKFDGDGNRRDWWTEADRAAFDAKTQQLIEQYNVLVPEGLDPEQHVNGELTVGENLADLRGLLIALAAYRIAEKRRGVDNPDYRSMFLSWARGWRDKQTREVTERLLATDTHSPNEFRCNQVVRNLEEFYTTFGVKEGDKLFLPKEQRVSL</sequence>
<evidence type="ECO:0000259" key="9">
    <source>
        <dbReference type="Pfam" id="PF05649"/>
    </source>
</evidence>
<comment type="caution">
    <text evidence="10">The sequence shown here is derived from an EMBL/GenBank/DDBJ whole genome shotgun (WGS) entry which is preliminary data.</text>
</comment>
<protein>
    <submittedName>
        <fullName evidence="10">M13 family metallopeptidase</fullName>
    </submittedName>
</protein>
<keyword evidence="7" id="KW-0482">Metalloprotease</keyword>
<dbReference type="RefSeq" id="WP_163844434.1">
    <property type="nucleotide sequence ID" value="NZ_JAAGVB010000015.1"/>
</dbReference>
<organism evidence="10 11">
    <name type="scientific">Nocardia cyriacigeorgica</name>
    <dbReference type="NCBI Taxonomy" id="135487"/>
    <lineage>
        <taxon>Bacteria</taxon>
        <taxon>Bacillati</taxon>
        <taxon>Actinomycetota</taxon>
        <taxon>Actinomycetes</taxon>
        <taxon>Mycobacteriales</taxon>
        <taxon>Nocardiaceae</taxon>
        <taxon>Nocardia</taxon>
    </lineage>
</organism>
<accession>A0A6P1CN12</accession>
<dbReference type="CDD" id="cd08662">
    <property type="entry name" value="M13"/>
    <property type="match status" value="1"/>
</dbReference>
<dbReference type="SUPFAM" id="SSF55486">
    <property type="entry name" value="Metalloproteases ('zincins'), catalytic domain"/>
    <property type="match status" value="1"/>
</dbReference>
<keyword evidence="3" id="KW-0645">Protease</keyword>
<comment type="similarity">
    <text evidence="2">Belongs to the peptidase M13 family.</text>
</comment>
<evidence type="ECO:0000256" key="3">
    <source>
        <dbReference type="ARBA" id="ARBA00022670"/>
    </source>
</evidence>
<dbReference type="GO" id="GO:0016485">
    <property type="term" value="P:protein processing"/>
    <property type="evidence" value="ECO:0007669"/>
    <property type="project" value="TreeGrafter"/>
</dbReference>
<dbReference type="InterPro" id="IPR024079">
    <property type="entry name" value="MetalloPept_cat_dom_sf"/>
</dbReference>
<dbReference type="GO" id="GO:0005886">
    <property type="term" value="C:plasma membrane"/>
    <property type="evidence" value="ECO:0007669"/>
    <property type="project" value="TreeGrafter"/>
</dbReference>
<proteinExistence type="inferred from homology"/>
<evidence type="ECO:0000256" key="2">
    <source>
        <dbReference type="ARBA" id="ARBA00007357"/>
    </source>
</evidence>
<evidence type="ECO:0000313" key="10">
    <source>
        <dbReference type="EMBL" id="NEW33277.1"/>
    </source>
</evidence>
<evidence type="ECO:0000256" key="4">
    <source>
        <dbReference type="ARBA" id="ARBA00022723"/>
    </source>
</evidence>
<dbReference type="Proteomes" id="UP000471166">
    <property type="component" value="Unassembled WGS sequence"/>
</dbReference>
<dbReference type="PROSITE" id="PS51257">
    <property type="entry name" value="PROKAR_LIPOPROTEIN"/>
    <property type="match status" value="1"/>
</dbReference>
<dbReference type="AlphaFoldDB" id="A0A6P1CN12"/>
<comment type="cofactor">
    <cofactor evidence="1">
        <name>Zn(2+)</name>
        <dbReference type="ChEBI" id="CHEBI:29105"/>
    </cofactor>
</comment>
<evidence type="ECO:0000256" key="6">
    <source>
        <dbReference type="ARBA" id="ARBA00022833"/>
    </source>
</evidence>
<dbReference type="Gene3D" id="1.10.1380.10">
    <property type="entry name" value="Neutral endopeptidase , domain2"/>
    <property type="match status" value="1"/>
</dbReference>
<keyword evidence="5" id="KW-0378">Hydrolase</keyword>
<dbReference type="InterPro" id="IPR008753">
    <property type="entry name" value="Peptidase_M13_N"/>
</dbReference>
<evidence type="ECO:0000313" key="11">
    <source>
        <dbReference type="Proteomes" id="UP000471166"/>
    </source>
</evidence>
<keyword evidence="4" id="KW-0479">Metal-binding</keyword>
<dbReference type="PRINTS" id="PR00786">
    <property type="entry name" value="NEPRILYSIN"/>
</dbReference>
<name>A0A6P1CN12_9NOCA</name>
<dbReference type="EMBL" id="JAAGVB010000015">
    <property type="protein sequence ID" value="NEW33277.1"/>
    <property type="molecule type" value="Genomic_DNA"/>
</dbReference>
<dbReference type="GO" id="GO:0046872">
    <property type="term" value="F:metal ion binding"/>
    <property type="evidence" value="ECO:0007669"/>
    <property type="project" value="UniProtKB-KW"/>
</dbReference>
<evidence type="ECO:0000256" key="1">
    <source>
        <dbReference type="ARBA" id="ARBA00001947"/>
    </source>
</evidence>
<dbReference type="Pfam" id="PF01431">
    <property type="entry name" value="Peptidase_M13"/>
    <property type="match status" value="1"/>
</dbReference>
<dbReference type="PROSITE" id="PS51885">
    <property type="entry name" value="NEPRILYSIN"/>
    <property type="match status" value="1"/>
</dbReference>
<gene>
    <name evidence="10" type="ORF">GV791_12005</name>
</gene>
<evidence type="ECO:0000256" key="7">
    <source>
        <dbReference type="ARBA" id="ARBA00023049"/>
    </source>
</evidence>
<dbReference type="InterPro" id="IPR018497">
    <property type="entry name" value="Peptidase_M13_C"/>
</dbReference>
<reference evidence="10 11" key="1">
    <citation type="submission" date="2020-01" db="EMBL/GenBank/DDBJ databases">
        <title>Genetics and antimicrobial susceptibilities of Nocardia species isolated from the soil; a comparison with species isolated from humans.</title>
        <authorList>
            <person name="Carrasco G."/>
            <person name="Monzon S."/>
            <person name="Sansegundo M."/>
            <person name="Garcia E."/>
            <person name="Garrido N."/>
            <person name="Medina M.J."/>
            <person name="Villalon P."/>
            <person name="Ramirez-Arocha A.C."/>
            <person name="Jimenez P."/>
            <person name="Cuesta I."/>
            <person name="Valdezate S."/>
        </authorList>
    </citation>
    <scope>NUCLEOTIDE SEQUENCE [LARGE SCALE GENOMIC DNA]</scope>
    <source>
        <strain evidence="10 11">CNM20110626</strain>
    </source>
</reference>
<dbReference type="Gene3D" id="3.40.390.10">
    <property type="entry name" value="Collagenase (Catalytic Domain)"/>
    <property type="match status" value="1"/>
</dbReference>
<dbReference type="InterPro" id="IPR042089">
    <property type="entry name" value="Peptidase_M13_dom_2"/>
</dbReference>